<organism evidence="2 3">
    <name type="scientific">Streptomyces luteogriseus</name>
    <dbReference type="NCBI Taxonomy" id="68233"/>
    <lineage>
        <taxon>Bacteria</taxon>
        <taxon>Bacillati</taxon>
        <taxon>Actinomycetota</taxon>
        <taxon>Actinomycetes</taxon>
        <taxon>Kitasatosporales</taxon>
        <taxon>Streptomycetaceae</taxon>
        <taxon>Streptomyces</taxon>
    </lineage>
</organism>
<evidence type="ECO:0000313" key="2">
    <source>
        <dbReference type="EMBL" id="MBB4717027.1"/>
    </source>
</evidence>
<keyword evidence="3" id="KW-1185">Reference proteome</keyword>
<comment type="caution">
    <text evidence="2">The sequence shown here is derived from an EMBL/GenBank/DDBJ whole genome shotgun (WGS) entry which is preliminary data.</text>
</comment>
<evidence type="ECO:0000256" key="1">
    <source>
        <dbReference type="SAM" id="MobiDB-lite"/>
    </source>
</evidence>
<reference evidence="2 3" key="1">
    <citation type="submission" date="2020-08" db="EMBL/GenBank/DDBJ databases">
        <title>Sequencing the genomes of 1000 actinobacteria strains.</title>
        <authorList>
            <person name="Klenk H.-P."/>
        </authorList>
    </citation>
    <scope>NUCLEOTIDE SEQUENCE [LARGE SCALE GENOMIC DNA]</scope>
    <source>
        <strain evidence="2 3">DSM 40483</strain>
    </source>
</reference>
<dbReference type="AlphaFoldDB" id="A0A7W7DX65"/>
<feature type="region of interest" description="Disordered" evidence="1">
    <location>
        <begin position="1"/>
        <end position="96"/>
    </location>
</feature>
<dbReference type="EMBL" id="JACHMS010000001">
    <property type="protein sequence ID" value="MBB4717027.1"/>
    <property type="molecule type" value="Genomic_DNA"/>
</dbReference>
<gene>
    <name evidence="2" type="ORF">BJ965_006909</name>
</gene>
<name>A0A7W7DX65_9ACTN</name>
<proteinExistence type="predicted"/>
<sequence length="96" mass="10201">MELQAEVEQQQHQSECREHLEVVGVLDDDQAGGVGAEEDAREHEQRDRGEADSAAEAGEEGGGQEGSAHGEKAVSVSHGSPPSWTRRRIVSPNGDG</sequence>
<feature type="compositionally biased region" description="Basic and acidic residues" evidence="1">
    <location>
        <begin position="38"/>
        <end position="51"/>
    </location>
</feature>
<evidence type="ECO:0000313" key="3">
    <source>
        <dbReference type="Proteomes" id="UP000565089"/>
    </source>
</evidence>
<protein>
    <submittedName>
        <fullName evidence="2">Uncharacterized protein</fullName>
    </submittedName>
</protein>
<dbReference type="Proteomes" id="UP000565089">
    <property type="component" value="Unassembled WGS sequence"/>
</dbReference>
<accession>A0A7W7DX65</accession>